<dbReference type="EMBL" id="JH993067">
    <property type="protein sequence ID" value="EKX36839.1"/>
    <property type="molecule type" value="Genomic_DNA"/>
</dbReference>
<dbReference type="EnsemblProtists" id="EKX36839">
    <property type="protein sequence ID" value="EKX36839"/>
    <property type="gene ID" value="GUITHDRAFT_117005"/>
</dbReference>
<protein>
    <submittedName>
        <fullName evidence="2 3">Uncharacterized protein</fullName>
    </submittedName>
</protein>
<dbReference type="RefSeq" id="XP_005823819.1">
    <property type="nucleotide sequence ID" value="XM_005823762.1"/>
</dbReference>
<evidence type="ECO:0000313" key="3">
    <source>
        <dbReference type="EnsemblProtists" id="EKX36839"/>
    </source>
</evidence>
<dbReference type="Proteomes" id="UP000011087">
    <property type="component" value="Unassembled WGS sequence"/>
</dbReference>
<proteinExistence type="predicted"/>
<accession>L1ILT5</accession>
<feature type="region of interest" description="Disordered" evidence="1">
    <location>
        <begin position="13"/>
        <end position="32"/>
    </location>
</feature>
<gene>
    <name evidence="2" type="ORF">GUITHDRAFT_117005</name>
</gene>
<dbReference type="PaxDb" id="55529-EKX36839"/>
<evidence type="ECO:0000313" key="4">
    <source>
        <dbReference type="Proteomes" id="UP000011087"/>
    </source>
</evidence>
<dbReference type="AlphaFoldDB" id="L1ILT5"/>
<reference evidence="3" key="3">
    <citation type="submission" date="2016-03" db="UniProtKB">
        <authorList>
            <consortium name="EnsemblProtists"/>
        </authorList>
    </citation>
    <scope>IDENTIFICATION</scope>
</reference>
<sequence>MVWTKNFEELKDDDSAAKSYSAPTSKSGRMLAEEEQGYFPKTSIDIVRSKGSKGNSLVVSAFRSACERGKDIGKKLGSFTHELHLPSLQHLLSKGSEGDKIDRKKSAADMHVELIETFLKAQRDGGVKLVHEERDEFQDSIAVGDECC</sequence>
<reference evidence="4" key="2">
    <citation type="submission" date="2012-11" db="EMBL/GenBank/DDBJ databases">
        <authorList>
            <person name="Kuo A."/>
            <person name="Curtis B.A."/>
            <person name="Tanifuji G."/>
            <person name="Burki F."/>
            <person name="Gruber A."/>
            <person name="Irimia M."/>
            <person name="Maruyama S."/>
            <person name="Arias M.C."/>
            <person name="Ball S.G."/>
            <person name="Gile G.H."/>
            <person name="Hirakawa Y."/>
            <person name="Hopkins J.F."/>
            <person name="Rensing S.A."/>
            <person name="Schmutz J."/>
            <person name="Symeonidi A."/>
            <person name="Elias M."/>
            <person name="Eveleigh R.J."/>
            <person name="Herman E.K."/>
            <person name="Klute M.J."/>
            <person name="Nakayama T."/>
            <person name="Obornik M."/>
            <person name="Reyes-Prieto A."/>
            <person name="Armbrust E.V."/>
            <person name="Aves S.J."/>
            <person name="Beiko R.G."/>
            <person name="Coutinho P."/>
            <person name="Dacks J.B."/>
            <person name="Durnford D.G."/>
            <person name="Fast N.M."/>
            <person name="Green B.R."/>
            <person name="Grisdale C."/>
            <person name="Hempe F."/>
            <person name="Henrissat B."/>
            <person name="Hoppner M.P."/>
            <person name="Ishida K.-I."/>
            <person name="Kim E."/>
            <person name="Koreny L."/>
            <person name="Kroth P.G."/>
            <person name="Liu Y."/>
            <person name="Malik S.-B."/>
            <person name="Maier U.G."/>
            <person name="McRose D."/>
            <person name="Mock T."/>
            <person name="Neilson J.A."/>
            <person name="Onodera N.T."/>
            <person name="Poole A.M."/>
            <person name="Pritham E.J."/>
            <person name="Richards T.A."/>
            <person name="Rocap G."/>
            <person name="Roy S.W."/>
            <person name="Sarai C."/>
            <person name="Schaack S."/>
            <person name="Shirato S."/>
            <person name="Slamovits C.H."/>
            <person name="Spencer D.F."/>
            <person name="Suzuki S."/>
            <person name="Worden A.Z."/>
            <person name="Zauner S."/>
            <person name="Barry K."/>
            <person name="Bell C."/>
            <person name="Bharti A.K."/>
            <person name="Crow J.A."/>
            <person name="Grimwood J."/>
            <person name="Kramer R."/>
            <person name="Lindquist E."/>
            <person name="Lucas S."/>
            <person name="Salamov A."/>
            <person name="McFadden G.I."/>
            <person name="Lane C.E."/>
            <person name="Keeling P.J."/>
            <person name="Gray M.W."/>
            <person name="Grigoriev I.V."/>
            <person name="Archibald J.M."/>
        </authorList>
    </citation>
    <scope>NUCLEOTIDE SEQUENCE</scope>
    <source>
        <strain evidence="4">CCMP2712</strain>
    </source>
</reference>
<dbReference type="GeneID" id="17293572"/>
<evidence type="ECO:0000313" key="2">
    <source>
        <dbReference type="EMBL" id="EKX36839.1"/>
    </source>
</evidence>
<keyword evidence="4" id="KW-1185">Reference proteome</keyword>
<reference evidence="2 4" key="1">
    <citation type="journal article" date="2012" name="Nature">
        <title>Algal genomes reveal evolutionary mosaicism and the fate of nucleomorphs.</title>
        <authorList>
            <consortium name="DOE Joint Genome Institute"/>
            <person name="Curtis B.A."/>
            <person name="Tanifuji G."/>
            <person name="Burki F."/>
            <person name="Gruber A."/>
            <person name="Irimia M."/>
            <person name="Maruyama S."/>
            <person name="Arias M.C."/>
            <person name="Ball S.G."/>
            <person name="Gile G.H."/>
            <person name="Hirakawa Y."/>
            <person name="Hopkins J.F."/>
            <person name="Kuo A."/>
            <person name="Rensing S.A."/>
            <person name="Schmutz J."/>
            <person name="Symeonidi A."/>
            <person name="Elias M."/>
            <person name="Eveleigh R.J."/>
            <person name="Herman E.K."/>
            <person name="Klute M.J."/>
            <person name="Nakayama T."/>
            <person name="Obornik M."/>
            <person name="Reyes-Prieto A."/>
            <person name="Armbrust E.V."/>
            <person name="Aves S.J."/>
            <person name="Beiko R.G."/>
            <person name="Coutinho P."/>
            <person name="Dacks J.B."/>
            <person name="Durnford D.G."/>
            <person name="Fast N.M."/>
            <person name="Green B.R."/>
            <person name="Grisdale C.J."/>
            <person name="Hempel F."/>
            <person name="Henrissat B."/>
            <person name="Hoppner M.P."/>
            <person name="Ishida K."/>
            <person name="Kim E."/>
            <person name="Koreny L."/>
            <person name="Kroth P.G."/>
            <person name="Liu Y."/>
            <person name="Malik S.B."/>
            <person name="Maier U.G."/>
            <person name="McRose D."/>
            <person name="Mock T."/>
            <person name="Neilson J.A."/>
            <person name="Onodera N.T."/>
            <person name="Poole A.M."/>
            <person name="Pritham E.J."/>
            <person name="Richards T.A."/>
            <person name="Rocap G."/>
            <person name="Roy S.W."/>
            <person name="Sarai C."/>
            <person name="Schaack S."/>
            <person name="Shirato S."/>
            <person name="Slamovits C.H."/>
            <person name="Spencer D.F."/>
            <person name="Suzuki S."/>
            <person name="Worden A.Z."/>
            <person name="Zauner S."/>
            <person name="Barry K."/>
            <person name="Bell C."/>
            <person name="Bharti A.K."/>
            <person name="Crow J.A."/>
            <person name="Grimwood J."/>
            <person name="Kramer R."/>
            <person name="Lindquist E."/>
            <person name="Lucas S."/>
            <person name="Salamov A."/>
            <person name="McFadden G.I."/>
            <person name="Lane C.E."/>
            <person name="Keeling P.J."/>
            <person name="Gray M.W."/>
            <person name="Grigoriev I.V."/>
            <person name="Archibald J.M."/>
        </authorList>
    </citation>
    <scope>NUCLEOTIDE SEQUENCE</scope>
    <source>
        <strain evidence="2 4">CCMP2712</strain>
    </source>
</reference>
<dbReference type="KEGG" id="gtt:GUITHDRAFT_117005"/>
<organism evidence="2">
    <name type="scientific">Guillardia theta (strain CCMP2712)</name>
    <name type="common">Cryptophyte</name>
    <dbReference type="NCBI Taxonomy" id="905079"/>
    <lineage>
        <taxon>Eukaryota</taxon>
        <taxon>Cryptophyceae</taxon>
        <taxon>Pyrenomonadales</taxon>
        <taxon>Geminigeraceae</taxon>
        <taxon>Guillardia</taxon>
    </lineage>
</organism>
<evidence type="ECO:0000256" key="1">
    <source>
        <dbReference type="SAM" id="MobiDB-lite"/>
    </source>
</evidence>
<name>L1ILT5_GUITC</name>
<dbReference type="HOGENOM" id="CLU_1762257_0_0_1"/>